<accession>A0AAW8VY85</accession>
<dbReference type="Proteomes" id="UP001267003">
    <property type="component" value="Unassembled WGS sequence"/>
</dbReference>
<dbReference type="RefSeq" id="WP_216780274.1">
    <property type="nucleotide sequence ID" value="NZ_JAGXBR010000006.1"/>
</dbReference>
<dbReference type="GO" id="GO:0003700">
    <property type="term" value="F:DNA-binding transcription factor activity"/>
    <property type="evidence" value="ECO:0007669"/>
    <property type="project" value="InterPro"/>
</dbReference>
<gene>
    <name evidence="2" type="ORF">RI536_11585</name>
</gene>
<dbReference type="Pfam" id="PF01418">
    <property type="entry name" value="HTH_6"/>
    <property type="match status" value="1"/>
</dbReference>
<dbReference type="GO" id="GO:0097367">
    <property type="term" value="F:carbohydrate derivative binding"/>
    <property type="evidence" value="ECO:0007669"/>
    <property type="project" value="InterPro"/>
</dbReference>
<proteinExistence type="predicted"/>
<organism evidence="2 3">
    <name type="scientific">Lactiplantibacillus pentosus</name>
    <name type="common">Lactobacillus pentosus</name>
    <dbReference type="NCBI Taxonomy" id="1589"/>
    <lineage>
        <taxon>Bacteria</taxon>
        <taxon>Bacillati</taxon>
        <taxon>Bacillota</taxon>
        <taxon>Bacilli</taxon>
        <taxon>Lactobacillales</taxon>
        <taxon>Lactobacillaceae</taxon>
        <taxon>Lactiplantibacillus</taxon>
    </lineage>
</organism>
<dbReference type="InterPro" id="IPR000281">
    <property type="entry name" value="HTH_RpiR"/>
</dbReference>
<dbReference type="PANTHER" id="PTHR30514:SF10">
    <property type="entry name" value="MURR_RPIR FAMILY TRANSCRIPTIONAL REGULATOR"/>
    <property type="match status" value="1"/>
</dbReference>
<evidence type="ECO:0000259" key="1">
    <source>
        <dbReference type="PROSITE" id="PS51071"/>
    </source>
</evidence>
<dbReference type="EMBL" id="JAVLAQ010000001">
    <property type="protein sequence ID" value="MDT6990726.1"/>
    <property type="molecule type" value="Genomic_DNA"/>
</dbReference>
<dbReference type="PROSITE" id="PS51071">
    <property type="entry name" value="HTH_RPIR"/>
    <property type="match status" value="1"/>
</dbReference>
<evidence type="ECO:0000313" key="3">
    <source>
        <dbReference type="Proteomes" id="UP001267003"/>
    </source>
</evidence>
<evidence type="ECO:0000313" key="2">
    <source>
        <dbReference type="EMBL" id="MDT6990726.1"/>
    </source>
</evidence>
<name>A0AAW8VY85_LACPE</name>
<feature type="domain" description="HTH rpiR-type" evidence="1">
    <location>
        <begin position="1"/>
        <end position="77"/>
    </location>
</feature>
<dbReference type="AlphaFoldDB" id="A0AAW8VY85"/>
<reference evidence="2" key="1">
    <citation type="submission" date="2023-08" db="EMBL/GenBank/DDBJ databases">
        <authorList>
            <person name="Page C.A."/>
            <person name="Perez-Diaz I.M."/>
        </authorList>
    </citation>
    <scope>NUCLEOTIDE SEQUENCE</scope>
    <source>
        <strain evidence="2">7.8.46</strain>
    </source>
</reference>
<dbReference type="InterPro" id="IPR047640">
    <property type="entry name" value="RpiR-like"/>
</dbReference>
<dbReference type="GO" id="GO:0003677">
    <property type="term" value="F:DNA binding"/>
    <property type="evidence" value="ECO:0007669"/>
    <property type="project" value="InterPro"/>
</dbReference>
<sequence>MTIIESIKQHQSTFSKSEQKVGAYLLKYPEHAETFTITKLADRAGTSTSAVLRFCQSLGFQGFKDFRFEMIAYLRQQRQKQAPTSGNSQFLNQYLAAITQLQDLDQTAIHQLIKALLNPQMTYLLGIHYSSLPAKQLFWGLADLGLLSEYAYDYINAAHITNTMRQDSTLVLFSISGTKANFNHFLAASATNLPKNSFLITMNAKAELADYFKHTIVLPGYQSSNRSVVDMQAISMIFVEYLLNLIHEQA</sequence>
<dbReference type="PANTHER" id="PTHR30514">
    <property type="entry name" value="GLUCOKINASE"/>
    <property type="match status" value="1"/>
</dbReference>
<protein>
    <submittedName>
        <fullName evidence="2">MurR/RpiR family transcriptional regulator</fullName>
    </submittedName>
</protein>
<comment type="caution">
    <text evidence="2">The sequence shown here is derived from an EMBL/GenBank/DDBJ whole genome shotgun (WGS) entry which is preliminary data.</text>
</comment>